<dbReference type="SMART" id="SM00728">
    <property type="entry name" value="ChW"/>
    <property type="match status" value="6"/>
</dbReference>
<dbReference type="InterPro" id="IPR002053">
    <property type="entry name" value="Glyco_hydro_25"/>
</dbReference>
<dbReference type="Pfam" id="PF07538">
    <property type="entry name" value="ChW"/>
    <property type="match status" value="6"/>
</dbReference>
<dbReference type="GO" id="GO:0016052">
    <property type="term" value="P:carbohydrate catabolic process"/>
    <property type="evidence" value="ECO:0007669"/>
    <property type="project" value="TreeGrafter"/>
</dbReference>
<protein>
    <submittedName>
        <fullName evidence="4">Lysozyme</fullName>
    </submittedName>
</protein>
<dbReference type="GO" id="GO:0030313">
    <property type="term" value="C:cell envelope"/>
    <property type="evidence" value="ECO:0007669"/>
    <property type="project" value="UniProtKB-SubCell"/>
</dbReference>
<dbReference type="NCBIfam" id="TIGR02543">
    <property type="entry name" value="List_Bact_rpt"/>
    <property type="match status" value="1"/>
</dbReference>
<dbReference type="GO" id="GO:0003796">
    <property type="term" value="F:lysozyme activity"/>
    <property type="evidence" value="ECO:0007669"/>
    <property type="project" value="InterPro"/>
</dbReference>
<dbReference type="OrthoDB" id="9763643at2"/>
<dbReference type="InterPro" id="IPR017853">
    <property type="entry name" value="GH"/>
</dbReference>
<evidence type="ECO:0000256" key="2">
    <source>
        <dbReference type="ARBA" id="ARBA00010646"/>
    </source>
</evidence>
<dbReference type="PANTHER" id="PTHR34135:SF2">
    <property type="entry name" value="LYSOZYME"/>
    <property type="match status" value="1"/>
</dbReference>
<evidence type="ECO:0000256" key="3">
    <source>
        <dbReference type="SAM" id="MobiDB-lite"/>
    </source>
</evidence>
<dbReference type="Gene3D" id="2.60.40.4270">
    <property type="entry name" value="Listeria-Bacteroides repeat domain"/>
    <property type="match status" value="1"/>
</dbReference>
<dbReference type="GO" id="GO:0009253">
    <property type="term" value="P:peptidoglycan catabolic process"/>
    <property type="evidence" value="ECO:0007669"/>
    <property type="project" value="InterPro"/>
</dbReference>
<dbReference type="Proteomes" id="UP000439550">
    <property type="component" value="Unassembled WGS sequence"/>
</dbReference>
<dbReference type="SUPFAM" id="SSF51445">
    <property type="entry name" value="(Trans)glycosidases"/>
    <property type="match status" value="1"/>
</dbReference>
<evidence type="ECO:0000256" key="1">
    <source>
        <dbReference type="ARBA" id="ARBA00004196"/>
    </source>
</evidence>
<dbReference type="InterPro" id="IPR013378">
    <property type="entry name" value="InlB-like_B-rpt"/>
</dbReference>
<reference evidence="4 5" key="1">
    <citation type="submission" date="2019-10" db="EMBL/GenBank/DDBJ databases">
        <authorList>
            <person name="Dong K."/>
        </authorList>
    </citation>
    <scope>NUCLEOTIDE SEQUENCE [LARGE SCALE GENOMIC DNA]</scope>
    <source>
        <strain evidence="4 5">DSM 28960</strain>
    </source>
</reference>
<dbReference type="GO" id="GO:0016998">
    <property type="term" value="P:cell wall macromolecule catabolic process"/>
    <property type="evidence" value="ECO:0007669"/>
    <property type="project" value="InterPro"/>
</dbReference>
<dbReference type="PANTHER" id="PTHR34135">
    <property type="entry name" value="LYSOZYME"/>
    <property type="match status" value="1"/>
</dbReference>
<evidence type="ECO:0000313" key="5">
    <source>
        <dbReference type="Proteomes" id="UP000439550"/>
    </source>
</evidence>
<dbReference type="Gene3D" id="3.20.20.80">
    <property type="entry name" value="Glycosidases"/>
    <property type="match status" value="1"/>
</dbReference>
<organism evidence="4 5">
    <name type="scientific">Lactococcus hircilactis</name>
    <dbReference type="NCBI Taxonomy" id="1494462"/>
    <lineage>
        <taxon>Bacteria</taxon>
        <taxon>Bacillati</taxon>
        <taxon>Bacillota</taxon>
        <taxon>Bacilli</taxon>
        <taxon>Lactobacillales</taxon>
        <taxon>Streptococcaceae</taxon>
        <taxon>Lactococcus</taxon>
    </lineage>
</organism>
<comment type="subcellular location">
    <subcellularLocation>
        <location evidence="1">Cell envelope</location>
    </subcellularLocation>
</comment>
<proteinExistence type="inferred from homology"/>
<dbReference type="EMBL" id="WITJ01000007">
    <property type="protein sequence ID" value="MQW39492.1"/>
    <property type="molecule type" value="Genomic_DNA"/>
</dbReference>
<accession>A0A7X1Z873</accession>
<comment type="similarity">
    <text evidence="2">Belongs to the glycosyl hydrolase 25 family.</text>
</comment>
<dbReference type="Pfam" id="PF09479">
    <property type="entry name" value="Flg_new"/>
    <property type="match status" value="1"/>
</dbReference>
<comment type="caution">
    <text evidence="4">The sequence shown here is derived from an EMBL/GenBank/DDBJ whole genome shotgun (WGS) entry which is preliminary data.</text>
</comment>
<keyword evidence="5" id="KW-1185">Reference proteome</keyword>
<dbReference type="InterPro" id="IPR006637">
    <property type="entry name" value="ChW"/>
</dbReference>
<sequence>MGSSLIQQEQEQSESPQSASPRLRSFAAAAPAVANSLVDLSPTDVNIPSCDAVDVASYQSWMKQEDFNGLKAQGVKTIVVKLSEGTYYTNPYASAQIKMAQNAGLNIATYHYAIFGNTNNQTTANHAAIAEADYYAQAAQKLGLSTAITMVEDAENSGTTSSVWTQASQNFQSELSKKGYHNVKFYTGQSWAANGSMNSSTLGAKNFWVAQYLYGKPETNPTGWANTLKNNAQFGAWQYTSQMRYSGTSLQKNVLDTSTDFSNFFSARYIISFNTNGGSTLPNQAVDSLGQVKQPTNPSKTGATFSGWYSDAALTQAYDFSTRISSNKTLYAKWTPSPAPSISYQTQVQNIGWQTPSYNGETAGTSGQGLRAEALKISLTNLPPNLAGSHVQYQSYIQGIGWQNTIATDGTMSGTQGQSKRLEAFRLKLTGAISQQFDIYYRVHAQKIGWMAWTKDWQTAGTTEMSYRLEAVQIQLVKKSAPAPSTPGSSSFSYLTLPTIQYSTHIQKIAWQSPVINGATSGTTGKALRIEAVKINLENLPTTLSAGLSYRSQIQNIGWQDWVPQATISGTTGLGLRDESIQIKLTGEISKYFNVSYRAHVQGIGWQDWVSNGDTAGTIGKSLRMEALEIQVLPK</sequence>
<dbReference type="InterPro" id="IPR042229">
    <property type="entry name" value="Listeria/Bacterioides_rpt_sf"/>
</dbReference>
<dbReference type="AlphaFoldDB" id="A0A7X1Z873"/>
<gene>
    <name evidence="4" type="ORF">GHI93_06005</name>
</gene>
<evidence type="ECO:0000313" key="4">
    <source>
        <dbReference type="EMBL" id="MQW39492.1"/>
    </source>
</evidence>
<dbReference type="PROSITE" id="PS51904">
    <property type="entry name" value="GLYCOSYL_HYDROL_F25_2"/>
    <property type="match status" value="1"/>
</dbReference>
<name>A0A7X1Z873_9LACT</name>
<dbReference type="Pfam" id="PF01183">
    <property type="entry name" value="Glyco_hydro_25"/>
    <property type="match status" value="1"/>
</dbReference>
<feature type="region of interest" description="Disordered" evidence="3">
    <location>
        <begin position="1"/>
        <end position="22"/>
    </location>
</feature>